<dbReference type="OrthoDB" id="9942405at2"/>
<dbReference type="EMBL" id="FOFG01000004">
    <property type="protein sequence ID" value="SEQ33588.1"/>
    <property type="molecule type" value="Genomic_DNA"/>
</dbReference>
<dbReference type="RefSeq" id="WP_092495909.1">
    <property type="nucleotide sequence ID" value="NZ_FOFG01000004.1"/>
</dbReference>
<dbReference type="STRING" id="1855383.SAMN05216548_10419"/>
<reference evidence="2 3" key="1">
    <citation type="submission" date="2016-10" db="EMBL/GenBank/DDBJ databases">
        <authorList>
            <person name="de Groot N.N."/>
        </authorList>
    </citation>
    <scope>NUCLEOTIDE SEQUENCE [LARGE SCALE GENOMIC DNA]</scope>
    <source>
        <strain evidence="2 3">A52C2</strain>
    </source>
</reference>
<evidence type="ECO:0000313" key="3">
    <source>
        <dbReference type="Proteomes" id="UP000199647"/>
    </source>
</evidence>
<sequence length="252" mass="27333">MKEKGKETARVAPEPSSNPRDPRKAGKAGKTGKGGAKRQARAPKTQADRRETQPELVDSPYGRAHGMDRVERIVDTIAAMHRRRQIDIRQRSAADMYRNAFETCPGSIRCALDVSPRAGVPGTASPTDDQLWAAGVLREAAAVLGQIDGAVVRRIVGEGQSVEDAAREAFQSEGRQMREHVGMRLRIALTQLADHWWPEKADRSHIRAVRGEGAEMAAEGAPFRRAVEATPVAHASSAGVRVGRKGVDNPRG</sequence>
<evidence type="ECO:0000256" key="1">
    <source>
        <dbReference type="SAM" id="MobiDB-lite"/>
    </source>
</evidence>
<gene>
    <name evidence="2" type="ORF">SAMN05216548_10419</name>
</gene>
<feature type="region of interest" description="Disordered" evidence="1">
    <location>
        <begin position="1"/>
        <end position="62"/>
    </location>
</feature>
<dbReference type="AlphaFoldDB" id="A0A1H9F8H9"/>
<proteinExistence type="predicted"/>
<organism evidence="2 3">
    <name type="scientific">Faunimonas pinastri</name>
    <dbReference type="NCBI Taxonomy" id="1855383"/>
    <lineage>
        <taxon>Bacteria</taxon>
        <taxon>Pseudomonadati</taxon>
        <taxon>Pseudomonadota</taxon>
        <taxon>Alphaproteobacteria</taxon>
        <taxon>Hyphomicrobiales</taxon>
        <taxon>Afifellaceae</taxon>
        <taxon>Faunimonas</taxon>
    </lineage>
</organism>
<dbReference type="Proteomes" id="UP000199647">
    <property type="component" value="Unassembled WGS sequence"/>
</dbReference>
<accession>A0A1H9F8H9</accession>
<evidence type="ECO:0000313" key="2">
    <source>
        <dbReference type="EMBL" id="SEQ33588.1"/>
    </source>
</evidence>
<protein>
    <submittedName>
        <fullName evidence="2">Uncharacterized protein</fullName>
    </submittedName>
</protein>
<keyword evidence="3" id="KW-1185">Reference proteome</keyword>
<name>A0A1H9F8H9_9HYPH</name>